<gene>
    <name evidence="9" type="ORF">GGR39_001779</name>
</gene>
<evidence type="ECO:0000256" key="7">
    <source>
        <dbReference type="RuleBase" id="RU364112"/>
    </source>
</evidence>
<feature type="transmembrane region" description="Helical" evidence="7">
    <location>
        <begin position="115"/>
        <end position="134"/>
    </location>
</feature>
<dbReference type="CDD" id="cd16378">
    <property type="entry name" value="CcmH_N"/>
    <property type="match status" value="1"/>
</dbReference>
<keyword evidence="7" id="KW-1133">Transmembrane helix</keyword>
<comment type="function">
    <text evidence="7">Possible subunit of a heme lyase.</text>
</comment>
<dbReference type="GO" id="GO:0017004">
    <property type="term" value="P:cytochrome complex assembly"/>
    <property type="evidence" value="ECO:0007669"/>
    <property type="project" value="UniProtKB-KW"/>
</dbReference>
<feature type="chain" id="PRO_5031611955" description="Cytochrome c-type biogenesis protein" evidence="7">
    <location>
        <begin position="27"/>
        <end position="144"/>
    </location>
</feature>
<proteinExistence type="inferred from homology"/>
<comment type="similarity">
    <text evidence="1 7">Belongs to the CcmH/CycL/Ccl2/NrfF family.</text>
</comment>
<reference evidence="9 10" key="1">
    <citation type="submission" date="2020-08" db="EMBL/GenBank/DDBJ databases">
        <title>Genomic Encyclopedia of Type Strains, Phase IV (KMG-IV): sequencing the most valuable type-strain genomes for metagenomic binning, comparative biology and taxonomic classification.</title>
        <authorList>
            <person name="Goeker M."/>
        </authorList>
    </citation>
    <scope>NUCLEOTIDE SEQUENCE [LARGE SCALE GENOMIC DNA]</scope>
    <source>
        <strain evidence="9 10">DSM 27568</strain>
    </source>
</reference>
<keyword evidence="10" id="KW-1185">Reference proteome</keyword>
<dbReference type="PANTHER" id="PTHR47870">
    <property type="entry name" value="CYTOCHROME C-TYPE BIOGENESIS PROTEIN CCMH"/>
    <property type="match status" value="1"/>
</dbReference>
<accession>A0A7W6BY79</accession>
<dbReference type="AlphaFoldDB" id="A0A7W6BY79"/>
<evidence type="ECO:0000256" key="4">
    <source>
        <dbReference type="ARBA" id="ARBA00022729"/>
    </source>
</evidence>
<keyword evidence="7" id="KW-0812">Transmembrane</keyword>
<organism evidence="9 10">
    <name type="scientific">Novosphingobium fluoreni</name>
    <dbReference type="NCBI Taxonomy" id="1391222"/>
    <lineage>
        <taxon>Bacteria</taxon>
        <taxon>Pseudomonadati</taxon>
        <taxon>Pseudomonadota</taxon>
        <taxon>Alphaproteobacteria</taxon>
        <taxon>Sphingomonadales</taxon>
        <taxon>Sphingomonadaceae</taxon>
        <taxon>Novosphingobium</taxon>
    </lineage>
</organism>
<dbReference type="Gene3D" id="1.10.8.640">
    <property type="entry name" value="Cytochrome C biogenesis protein"/>
    <property type="match status" value="1"/>
</dbReference>
<keyword evidence="5" id="KW-0201">Cytochrome c-type biogenesis</keyword>
<keyword evidence="2 7" id="KW-0349">Heme</keyword>
<dbReference type="GO" id="GO:0005886">
    <property type="term" value="C:plasma membrane"/>
    <property type="evidence" value="ECO:0007669"/>
    <property type="project" value="TreeGrafter"/>
</dbReference>
<evidence type="ECO:0000313" key="9">
    <source>
        <dbReference type="EMBL" id="MBB3940129.1"/>
    </source>
</evidence>
<evidence type="ECO:0000313" key="10">
    <source>
        <dbReference type="Proteomes" id="UP000561459"/>
    </source>
</evidence>
<keyword evidence="4 7" id="KW-0732">Signal</keyword>
<dbReference type="InterPro" id="IPR005616">
    <property type="entry name" value="CcmH/CycL/Ccl2/NrfF_N"/>
</dbReference>
<dbReference type="Pfam" id="PF03918">
    <property type="entry name" value="CcmH"/>
    <property type="match status" value="1"/>
</dbReference>
<name>A0A7W6BY79_9SPHN</name>
<evidence type="ECO:0000256" key="3">
    <source>
        <dbReference type="ARBA" id="ARBA00022723"/>
    </source>
</evidence>
<evidence type="ECO:0000259" key="8">
    <source>
        <dbReference type="Pfam" id="PF03918"/>
    </source>
</evidence>
<evidence type="ECO:0000256" key="6">
    <source>
        <dbReference type="ARBA" id="ARBA00023004"/>
    </source>
</evidence>
<dbReference type="Proteomes" id="UP000561459">
    <property type="component" value="Unassembled WGS sequence"/>
</dbReference>
<keyword evidence="6 7" id="KW-0408">Iron</keyword>
<evidence type="ECO:0000256" key="5">
    <source>
        <dbReference type="ARBA" id="ARBA00022748"/>
    </source>
</evidence>
<feature type="domain" description="CcmH/CycL/Ccl2/NrfF N-terminal" evidence="8">
    <location>
        <begin position="29"/>
        <end position="134"/>
    </location>
</feature>
<sequence length="144" mass="16008">MSRALFRLGLVLMLAIAAMLSPAVIAQEMESTAPYAYRQLDDASQEAKAQKLMETLRCLQCQGQSIADSDAPIAGSMRSLVRERIAAGEQPEAIRSWLIERYGDYVSYAPRVSTLTWPLFVLPIALIALAAFLLRNRFVFGRRA</sequence>
<protein>
    <recommendedName>
        <fullName evidence="7">Cytochrome c-type biogenesis protein</fullName>
    </recommendedName>
</protein>
<dbReference type="EMBL" id="JACIDY010000003">
    <property type="protein sequence ID" value="MBB3940129.1"/>
    <property type="molecule type" value="Genomic_DNA"/>
</dbReference>
<dbReference type="InterPro" id="IPR051263">
    <property type="entry name" value="C-type_cytochrome_biogenesis"/>
</dbReference>
<keyword evidence="7" id="KW-0472">Membrane</keyword>
<dbReference type="InterPro" id="IPR038297">
    <property type="entry name" value="CcmH/CycL/NrfF/Ccl2_sf"/>
</dbReference>
<comment type="caution">
    <text evidence="9">The sequence shown here is derived from an EMBL/GenBank/DDBJ whole genome shotgun (WGS) entry which is preliminary data.</text>
</comment>
<dbReference type="PANTHER" id="PTHR47870:SF1">
    <property type="entry name" value="CYTOCHROME C-TYPE BIOGENESIS PROTEIN CCMH"/>
    <property type="match status" value="1"/>
</dbReference>
<dbReference type="GO" id="GO:0046872">
    <property type="term" value="F:metal ion binding"/>
    <property type="evidence" value="ECO:0007669"/>
    <property type="project" value="UniProtKB-KW"/>
</dbReference>
<evidence type="ECO:0000256" key="2">
    <source>
        <dbReference type="ARBA" id="ARBA00022617"/>
    </source>
</evidence>
<feature type="signal peptide" evidence="7">
    <location>
        <begin position="1"/>
        <end position="26"/>
    </location>
</feature>
<keyword evidence="3 7" id="KW-0479">Metal-binding</keyword>
<evidence type="ECO:0000256" key="1">
    <source>
        <dbReference type="ARBA" id="ARBA00010342"/>
    </source>
</evidence>